<dbReference type="EMBL" id="JACHON010000006">
    <property type="protein sequence ID" value="MBB6512989.1"/>
    <property type="molecule type" value="Genomic_DNA"/>
</dbReference>
<dbReference type="GO" id="GO:0009253">
    <property type="term" value="P:peptidoglycan catabolic process"/>
    <property type="evidence" value="ECO:0007669"/>
    <property type="project" value="InterPro"/>
</dbReference>
<keyword evidence="1 3" id="KW-0378">Hydrolase</keyword>
<dbReference type="Proteomes" id="UP000572212">
    <property type="component" value="Unassembled WGS sequence"/>
</dbReference>
<dbReference type="EC" id="3.5.1.28" evidence="3"/>
<dbReference type="CDD" id="cd02696">
    <property type="entry name" value="MurNAc-LAA"/>
    <property type="match status" value="1"/>
</dbReference>
<dbReference type="InterPro" id="IPR002508">
    <property type="entry name" value="MurNAc-LAA_cat"/>
</dbReference>
<evidence type="ECO:0000313" key="4">
    <source>
        <dbReference type="Proteomes" id="UP000572212"/>
    </source>
</evidence>
<dbReference type="InterPro" id="IPR014234">
    <property type="entry name" value="Spore_CwlD"/>
</dbReference>
<dbReference type="GO" id="GO:0008745">
    <property type="term" value="F:N-acetylmuramoyl-L-alanine amidase activity"/>
    <property type="evidence" value="ECO:0007669"/>
    <property type="project" value="UniProtKB-EC"/>
</dbReference>
<name>A0A841RKG1_9BACI</name>
<dbReference type="SUPFAM" id="SSF53187">
    <property type="entry name" value="Zn-dependent exopeptidases"/>
    <property type="match status" value="1"/>
</dbReference>
<comment type="caution">
    <text evidence="3">The sequence shown here is derived from an EMBL/GenBank/DDBJ whole genome shotgun (WGS) entry which is preliminary data.</text>
</comment>
<feature type="domain" description="MurNAc-LAA" evidence="2">
    <location>
        <begin position="118"/>
        <end position="229"/>
    </location>
</feature>
<dbReference type="Pfam" id="PF01520">
    <property type="entry name" value="Amidase_3"/>
    <property type="match status" value="1"/>
</dbReference>
<dbReference type="GO" id="GO:0030288">
    <property type="term" value="C:outer membrane-bounded periplasmic space"/>
    <property type="evidence" value="ECO:0007669"/>
    <property type="project" value="TreeGrafter"/>
</dbReference>
<dbReference type="PANTHER" id="PTHR30404:SF0">
    <property type="entry name" value="N-ACETYLMURAMOYL-L-ALANINE AMIDASE AMIC"/>
    <property type="match status" value="1"/>
</dbReference>
<dbReference type="NCBIfam" id="TIGR02883">
    <property type="entry name" value="spore_cwlD"/>
    <property type="match status" value="1"/>
</dbReference>
<reference evidence="3 4" key="1">
    <citation type="submission" date="2020-08" db="EMBL/GenBank/DDBJ databases">
        <title>Genomic Encyclopedia of Type Strains, Phase IV (KMG-IV): sequencing the most valuable type-strain genomes for metagenomic binning, comparative biology and taxonomic classification.</title>
        <authorList>
            <person name="Goeker M."/>
        </authorList>
    </citation>
    <scope>NUCLEOTIDE SEQUENCE [LARGE SCALE GENOMIC DNA]</scope>
    <source>
        <strain evidence="3 4">DSM 11805</strain>
    </source>
</reference>
<dbReference type="Gene3D" id="3.40.630.40">
    <property type="entry name" value="Zn-dependent exopeptidases"/>
    <property type="match status" value="1"/>
</dbReference>
<dbReference type="AlphaFoldDB" id="A0A841RKG1"/>
<proteinExistence type="predicted"/>
<dbReference type="InterPro" id="IPR050695">
    <property type="entry name" value="N-acetylmuramoyl_amidase_3"/>
</dbReference>
<dbReference type="SMART" id="SM00646">
    <property type="entry name" value="Ami_3"/>
    <property type="match status" value="1"/>
</dbReference>
<accession>A0A841RKG1</accession>
<evidence type="ECO:0000256" key="1">
    <source>
        <dbReference type="ARBA" id="ARBA00022801"/>
    </source>
</evidence>
<protein>
    <submittedName>
        <fullName evidence="3">N-acetylmuramoyl-L-alanine amidase</fullName>
        <ecNumber evidence="3">3.5.1.28</ecNumber>
    </submittedName>
</protein>
<sequence length="235" mass="26832">MSRRLMKVLLWLSGLFLLIIFIQYPIQSNINSWKTMSLPLAGKTIVIDPGHGGVDGGAEGTDDTQEKEIALNVSQKLQNYLEQAGAIVYLTREGDYDLANDDTRGLSRRKAEDIQRRVHFIKEKEADFFLSIHLNSLPDKRWRGAQSFFYPGNEQSELLATSIQDEIKDNLENTERKALGMRQVYLLKYTEAPGALVEIGFLSNDEERELLKDKGYQQKMAESIYFGILKYTSED</sequence>
<keyword evidence="4" id="KW-1185">Reference proteome</keyword>
<gene>
    <name evidence="3" type="ORF">GGQ92_001778</name>
</gene>
<evidence type="ECO:0000259" key="2">
    <source>
        <dbReference type="SMART" id="SM00646"/>
    </source>
</evidence>
<organism evidence="3 4">
    <name type="scientific">Gracilibacillus halotolerans</name>
    <dbReference type="NCBI Taxonomy" id="74386"/>
    <lineage>
        <taxon>Bacteria</taxon>
        <taxon>Bacillati</taxon>
        <taxon>Bacillota</taxon>
        <taxon>Bacilli</taxon>
        <taxon>Bacillales</taxon>
        <taxon>Bacillaceae</taxon>
        <taxon>Gracilibacillus</taxon>
    </lineage>
</organism>
<evidence type="ECO:0000313" key="3">
    <source>
        <dbReference type="EMBL" id="MBB6512989.1"/>
    </source>
</evidence>
<dbReference type="PANTHER" id="PTHR30404">
    <property type="entry name" value="N-ACETYLMURAMOYL-L-ALANINE AMIDASE"/>
    <property type="match status" value="1"/>
</dbReference>
<dbReference type="RefSeq" id="WP_184247301.1">
    <property type="nucleotide sequence ID" value="NZ_BAAACU010000042.1"/>
</dbReference>